<name>A0A9Q5QWE4_9CYAN</name>
<dbReference type="Proteomes" id="UP000190056">
    <property type="component" value="Unassembled WGS sequence"/>
</dbReference>
<sequence length="64" mass="6923">MGSSEISASLDRESLTKKHKWCYNGSACGVGGFLLPNNSSTTSTLTFIYFCGKGIKTGEGFSYW</sequence>
<dbReference type="EMBL" id="MTPU01000038">
    <property type="protein sequence ID" value="OPH09633.1"/>
    <property type="molecule type" value="Genomic_DNA"/>
</dbReference>
<organism evidence="1 2">
    <name type="scientific">Cylindrospermopsis raciborskii CENA302</name>
    <dbReference type="NCBI Taxonomy" id="1170768"/>
    <lineage>
        <taxon>Bacteria</taxon>
        <taxon>Bacillati</taxon>
        <taxon>Cyanobacteriota</taxon>
        <taxon>Cyanophyceae</taxon>
        <taxon>Nostocales</taxon>
        <taxon>Aphanizomenonaceae</taxon>
        <taxon>Cylindrospermopsis</taxon>
    </lineage>
</organism>
<dbReference type="AlphaFoldDB" id="A0A9Q5QWE4"/>
<protein>
    <submittedName>
        <fullName evidence="1">Uncharacterized protein</fullName>
    </submittedName>
</protein>
<gene>
    <name evidence="1" type="ORF">CENA302_09315</name>
</gene>
<evidence type="ECO:0000313" key="2">
    <source>
        <dbReference type="Proteomes" id="UP000190056"/>
    </source>
</evidence>
<proteinExistence type="predicted"/>
<comment type="caution">
    <text evidence="1">The sequence shown here is derived from an EMBL/GenBank/DDBJ whole genome shotgun (WGS) entry which is preliminary data.</text>
</comment>
<evidence type="ECO:0000313" key="1">
    <source>
        <dbReference type="EMBL" id="OPH09633.1"/>
    </source>
</evidence>
<reference evidence="1 2" key="1">
    <citation type="submission" date="2017-01" db="EMBL/GenBank/DDBJ databases">
        <authorList>
            <person name="Abreu V.A."/>
            <person name="Popin R.V."/>
            <person name="Rigonato J."/>
            <person name="Andreote A.P."/>
            <person name="Schaker P.C."/>
            <person name="Hoff-Risseti C."/>
            <person name="Alvarenga D.O."/>
            <person name="Varani A.M."/>
            <person name="Fiore M.F."/>
        </authorList>
    </citation>
    <scope>NUCLEOTIDE SEQUENCE [LARGE SCALE GENOMIC DNA]</scope>
    <source>
        <strain evidence="1 2">CENA302</strain>
    </source>
</reference>
<accession>A0A9Q5QWE4</accession>